<sequence>MVDPITATLGALSLGVDAASIYHQRRTATTDGGVDEIGRVKEFWEAHRRDTLDTGSYVTVEGTLSMYAPMIFGDPRLIKQRHFEFRDALSTEAPTSIDALVSISSGQPVVRLEPMKGVYYAGLYQGIGRNSIPVFVDEQRLDSWCDERTNTSKQVWDVALTGQLDDLPTEWDDFFSIFGLDQEAPEYAIYVQDDSTSNIEYRGETRFFEADVWAAYEHGGERDWMTRCPDFAERTEIRRAIDTIIDNLEAIGGPVELVSQYDLVDQPLGKSPSIDQTSTHVQEMSNRRVRQTYIDEVSELVDTYT</sequence>
<dbReference type="AlphaFoldDB" id="A0A345DZ43"/>
<dbReference type="KEGG" id="haj:DU500_01550"/>
<dbReference type="OrthoDB" id="297539at2157"/>
<dbReference type="EMBL" id="CP031150">
    <property type="protein sequence ID" value="AXG05215.1"/>
    <property type="molecule type" value="Genomic_DNA"/>
</dbReference>
<dbReference type="RefSeq" id="WP_114584367.1">
    <property type="nucleotide sequence ID" value="NZ_CP031150.1"/>
</dbReference>
<organism evidence="1 2">
    <name type="scientific">Haloplanus rubicundus</name>
    <dbReference type="NCBI Taxonomy" id="1547898"/>
    <lineage>
        <taxon>Archaea</taxon>
        <taxon>Methanobacteriati</taxon>
        <taxon>Methanobacteriota</taxon>
        <taxon>Stenosarchaea group</taxon>
        <taxon>Halobacteria</taxon>
        <taxon>Halobacteriales</taxon>
        <taxon>Haloferacaceae</taxon>
        <taxon>Haloplanus</taxon>
    </lineage>
</organism>
<accession>A0A345DZ43</accession>
<name>A0A345DZ43_9EURY</name>
<dbReference type="GeneID" id="37282029"/>
<protein>
    <submittedName>
        <fullName evidence="1">Uncharacterized protein</fullName>
    </submittedName>
</protein>
<gene>
    <name evidence="1" type="ORF">DU500_01550</name>
</gene>
<dbReference type="Proteomes" id="UP000253273">
    <property type="component" value="Chromosome"/>
</dbReference>
<reference evidence="1 2" key="1">
    <citation type="submission" date="2018-07" db="EMBL/GenBank/DDBJ databases">
        <title>Genome sequences of Haloplanus sp. CBA1113.</title>
        <authorList>
            <person name="Kim Y.B."/>
            <person name="Roh S.W."/>
        </authorList>
    </citation>
    <scope>NUCLEOTIDE SEQUENCE [LARGE SCALE GENOMIC DNA]</scope>
    <source>
        <strain evidence="1 2">CBA1113</strain>
    </source>
</reference>
<proteinExistence type="predicted"/>
<evidence type="ECO:0000313" key="2">
    <source>
        <dbReference type="Proteomes" id="UP000253273"/>
    </source>
</evidence>
<keyword evidence="2" id="KW-1185">Reference proteome</keyword>
<evidence type="ECO:0000313" key="1">
    <source>
        <dbReference type="EMBL" id="AXG05215.1"/>
    </source>
</evidence>